<sequence length="925" mass="105919">MSEYPINEYSQLVRGSLHKVEVYVNNTAQQTENYTYKLKKQTDTDSYTSLKKEDALEYDDGTVARQQSYIYNSRDQIQEVVESAYDYQQDNVTVDTFHIQHTKYLWENFQDQPDHEIFQRNMLSLPDESIRITAEGNPDAVKSQTGQKYIYIDTNNSYYQQELLVSISSDPRDWGDENWRKVEEVEERDPQTKFPILKSLHGLNQSGTEAPSYTRIIPAVVDSDSRRSRDKVVATVVSKSDRDFFYLPIAKYEEHYLDEGVWSITNGAIIANTNSKFRNNVVTSVSGEYRIAFLKTGDLSSEKKYVICGWINPGNNGINLVMNGETIPLTDETGDVWVYFETPIEEGSSQLEIVGNPLSMVDYLWIAAVDCDFSINAFSNSLDEHIATIRKNGLVDYRIYNDRNSLCDRFTMSSEGKIFDYEISLFSFSRFDNHAIYPAAAQTGDFDPAHPNYSLQISFVEDGFYLPNFSLASLNTADFGLKVQNFNYGNDEFGILALDQDSQLLFSLTFVKNTEQPLRQGYYTFNTANDEPLTTPLELAAREWLLVVTRGVFFFFGDGKLLLSSKTVDFTAATSVNLVAYNTGEFRDAFIFKKPVISTIFIDSKGRARQAQSLSINYETQKLTDVVVKEFIYDGFGHQIIVTKNAKARDNELFTFRDDFIEDINDIGVLDGELKESLMDMDFGEIEASLPYVRFAYDGLLNRNTLDTLRQGYPYNFLSEYQKDSSYNGEAELNELRAAGGIPNTRPLRGITQKVPLDGEQKIHYSFLSGAKGEFLVSQIKLDDNNKIVWKNQSKWENSQQVLKTLAPQDGLESTVTVANSDRRQIEWQDPDQSDTTYVIKDYFNRVRFANDADGRKWRYFKYDQLGRVCEVGILKDVDTMQPGEVPKYLLNQANNTDYPSTSSEGESLTEYYYDMDDFREGYDD</sequence>
<accession>F4XKL3</accession>
<proteinExistence type="predicted"/>
<dbReference type="Proteomes" id="UP000003959">
    <property type="component" value="Unassembled WGS sequence"/>
</dbReference>
<dbReference type="RefSeq" id="WP_008179000.1">
    <property type="nucleotide sequence ID" value="NZ_GL890825.1"/>
</dbReference>
<keyword evidence="2" id="KW-1185">Reference proteome</keyword>
<evidence type="ECO:0000313" key="2">
    <source>
        <dbReference type="Proteomes" id="UP000003959"/>
    </source>
</evidence>
<dbReference type="HOGENOM" id="CLU_315636_0_0_3"/>
<dbReference type="EMBL" id="GL890825">
    <property type="protein sequence ID" value="EGJ34868.1"/>
    <property type="molecule type" value="Genomic_DNA"/>
</dbReference>
<gene>
    <name evidence="1" type="ORF">LYNGBM3L_11620</name>
</gene>
<evidence type="ECO:0000313" key="1">
    <source>
        <dbReference type="EMBL" id="EGJ34868.1"/>
    </source>
</evidence>
<dbReference type="eggNOG" id="COG3209">
    <property type="taxonomic scope" value="Bacteria"/>
</dbReference>
<organism evidence="1 2">
    <name type="scientific">Moorena producens 3L</name>
    <dbReference type="NCBI Taxonomy" id="489825"/>
    <lineage>
        <taxon>Bacteria</taxon>
        <taxon>Bacillati</taxon>
        <taxon>Cyanobacteriota</taxon>
        <taxon>Cyanophyceae</taxon>
        <taxon>Coleofasciculales</taxon>
        <taxon>Coleofasciculaceae</taxon>
        <taxon>Moorena</taxon>
    </lineage>
</organism>
<reference evidence="2" key="1">
    <citation type="journal article" date="2011" name="Proc. Natl. Acad. Sci. U.S.A.">
        <title>Genomic insights into the physiology and ecology of the marine filamentous cyanobacterium Lyngbya majuscula.</title>
        <authorList>
            <person name="Jones A.C."/>
            <person name="Monroe E.A."/>
            <person name="Podell S."/>
            <person name="Hess W.R."/>
            <person name="Klages S."/>
            <person name="Esquenazi E."/>
            <person name="Niessen S."/>
            <person name="Hoover H."/>
            <person name="Rothmann M."/>
            <person name="Lasken R.S."/>
            <person name="Yates J.R.III."/>
            <person name="Reinhardt R."/>
            <person name="Kube M."/>
            <person name="Burkart M.D."/>
            <person name="Allen E.E."/>
            <person name="Dorrestein P.C."/>
            <person name="Gerwick W.H."/>
            <person name="Gerwick L."/>
        </authorList>
    </citation>
    <scope>NUCLEOTIDE SEQUENCE [LARGE SCALE GENOMIC DNA]</scope>
    <source>
        <strain evidence="2">3L</strain>
    </source>
</reference>
<dbReference type="AlphaFoldDB" id="F4XKL3"/>
<protein>
    <submittedName>
        <fullName evidence="1">Uncharacterized protein</fullName>
    </submittedName>
</protein>
<name>F4XKL3_9CYAN</name>